<accession>A0A2T2WPS1</accession>
<reference evidence="1 2" key="1">
    <citation type="journal article" date="2014" name="BMC Genomics">
        <title>Comparison of environmental and isolate Sulfobacillus genomes reveals diverse carbon, sulfur, nitrogen, and hydrogen metabolisms.</title>
        <authorList>
            <person name="Justice N.B."/>
            <person name="Norman A."/>
            <person name="Brown C.T."/>
            <person name="Singh A."/>
            <person name="Thomas B.C."/>
            <person name="Banfield J.F."/>
        </authorList>
    </citation>
    <scope>NUCLEOTIDE SEQUENCE [LARGE SCALE GENOMIC DNA]</scope>
    <source>
        <strain evidence="1">AMDSBA5</strain>
    </source>
</reference>
<protein>
    <submittedName>
        <fullName evidence="1">Uncharacterized protein</fullName>
    </submittedName>
</protein>
<organism evidence="1 2">
    <name type="scientific">Sulfobacillus thermosulfidooxidans</name>
    <dbReference type="NCBI Taxonomy" id="28034"/>
    <lineage>
        <taxon>Bacteria</taxon>
        <taxon>Bacillati</taxon>
        <taxon>Bacillota</taxon>
        <taxon>Clostridia</taxon>
        <taxon>Eubacteriales</taxon>
        <taxon>Clostridiales Family XVII. Incertae Sedis</taxon>
        <taxon>Sulfobacillus</taxon>
    </lineage>
</organism>
<dbReference type="AlphaFoldDB" id="A0A2T2WPS1"/>
<dbReference type="EMBL" id="PXYX01000060">
    <property type="protein sequence ID" value="PSR24238.1"/>
    <property type="molecule type" value="Genomic_DNA"/>
</dbReference>
<dbReference type="Proteomes" id="UP000242705">
    <property type="component" value="Unassembled WGS sequence"/>
</dbReference>
<proteinExistence type="predicted"/>
<comment type="caution">
    <text evidence="1">The sequence shown here is derived from an EMBL/GenBank/DDBJ whole genome shotgun (WGS) entry which is preliminary data.</text>
</comment>
<gene>
    <name evidence="1" type="ORF">C7B47_15320</name>
</gene>
<evidence type="ECO:0000313" key="2">
    <source>
        <dbReference type="Proteomes" id="UP000242705"/>
    </source>
</evidence>
<evidence type="ECO:0000313" key="1">
    <source>
        <dbReference type="EMBL" id="PSR24238.1"/>
    </source>
</evidence>
<name>A0A2T2WPS1_SULTH</name>
<sequence>MLVTDIVMQLERRPGVSGYLSGALMHPDTERVLGHSVIYLVPETLDWTPWPQPFDYMGIRIS</sequence>